<dbReference type="InterPro" id="IPR013362">
    <property type="entry name" value="Pilus_4_PilV"/>
</dbReference>
<organism evidence="2 3">
    <name type="scientific">Vreelandella lutescens</name>
    <dbReference type="NCBI Taxonomy" id="1602943"/>
    <lineage>
        <taxon>Bacteria</taxon>
        <taxon>Pseudomonadati</taxon>
        <taxon>Pseudomonadota</taxon>
        <taxon>Gammaproteobacteria</taxon>
        <taxon>Oceanospirillales</taxon>
        <taxon>Halomonadaceae</taxon>
        <taxon>Vreelandella</taxon>
    </lineage>
</organism>
<evidence type="ECO:0000313" key="3">
    <source>
        <dbReference type="Proteomes" id="UP000597301"/>
    </source>
</evidence>
<dbReference type="PROSITE" id="PS00409">
    <property type="entry name" value="PROKAR_NTER_METHYL"/>
    <property type="match status" value="1"/>
</dbReference>
<evidence type="ECO:0000313" key="2">
    <source>
        <dbReference type="EMBL" id="GGC99406.1"/>
    </source>
</evidence>
<evidence type="ECO:0008006" key="4">
    <source>
        <dbReference type="Google" id="ProtNLM"/>
    </source>
</evidence>
<keyword evidence="1" id="KW-0812">Transmembrane</keyword>
<keyword evidence="1" id="KW-1133">Transmembrane helix</keyword>
<dbReference type="EMBL" id="BMHM01000008">
    <property type="protein sequence ID" value="GGC99406.1"/>
    <property type="molecule type" value="Genomic_DNA"/>
</dbReference>
<dbReference type="RefSeq" id="WP_188640534.1">
    <property type="nucleotide sequence ID" value="NZ_BMHM01000008.1"/>
</dbReference>
<dbReference type="Pfam" id="PF07963">
    <property type="entry name" value="N_methyl"/>
    <property type="match status" value="1"/>
</dbReference>
<name>A0ABQ1PLP1_9GAMM</name>
<dbReference type="NCBIfam" id="TIGR02523">
    <property type="entry name" value="type_IV_pilV"/>
    <property type="match status" value="1"/>
</dbReference>
<dbReference type="NCBIfam" id="TIGR02532">
    <property type="entry name" value="IV_pilin_GFxxxE"/>
    <property type="match status" value="1"/>
</dbReference>
<protein>
    <recommendedName>
        <fullName evidence="4">Type IV pilus modification protein PilV</fullName>
    </recommendedName>
</protein>
<reference evidence="3" key="1">
    <citation type="journal article" date="2019" name="Int. J. Syst. Evol. Microbiol.">
        <title>The Global Catalogue of Microorganisms (GCM) 10K type strain sequencing project: providing services to taxonomists for standard genome sequencing and annotation.</title>
        <authorList>
            <consortium name="The Broad Institute Genomics Platform"/>
            <consortium name="The Broad Institute Genome Sequencing Center for Infectious Disease"/>
            <person name="Wu L."/>
            <person name="Ma J."/>
        </authorList>
    </citation>
    <scope>NUCLEOTIDE SEQUENCE [LARGE SCALE GENOMIC DNA]</scope>
    <source>
        <strain evidence="3">CGMCC 1.15122</strain>
    </source>
</reference>
<sequence length="135" mass="14624">MRGRQQGFSLVEALVALVILSLGVISVAAMQLKAMQSAHSGYQQSLVSVAALDAQERIWAAVQQVERCQDIPLGAIESEWRDAWFSGAERPLIPSGNAAKSVMTRSGCQFSVSVHLDTPHEESGISIDYPFLLPL</sequence>
<keyword evidence="1" id="KW-0472">Membrane</keyword>
<comment type="caution">
    <text evidence="2">The sequence shown here is derived from an EMBL/GenBank/DDBJ whole genome shotgun (WGS) entry which is preliminary data.</text>
</comment>
<keyword evidence="3" id="KW-1185">Reference proteome</keyword>
<dbReference type="Proteomes" id="UP000597301">
    <property type="component" value="Unassembled WGS sequence"/>
</dbReference>
<accession>A0ABQ1PLP1</accession>
<gene>
    <name evidence="2" type="ORF">GCM10011382_32370</name>
</gene>
<proteinExistence type="predicted"/>
<feature type="transmembrane region" description="Helical" evidence="1">
    <location>
        <begin position="7"/>
        <end position="30"/>
    </location>
</feature>
<evidence type="ECO:0000256" key="1">
    <source>
        <dbReference type="SAM" id="Phobius"/>
    </source>
</evidence>
<dbReference type="InterPro" id="IPR012902">
    <property type="entry name" value="N_methyl_site"/>
</dbReference>